<dbReference type="AlphaFoldDB" id="A0A6B0USH9"/>
<sequence length="137" mass="15355">MKNIGFLFFIMRTTRLIVVMFVLFAICKPSVTGVGIRGAENLAPNCEQKIKDLCKNPTLGELEEVSVTARQCQATCTYRPPGEDTVVVNGMRVRNRHYERVTLPDRMPCGFGAKCDKGTCICKFCNENINIKESRST</sequence>
<evidence type="ECO:0000313" key="1">
    <source>
        <dbReference type="EMBL" id="MXU92740.1"/>
    </source>
</evidence>
<proteinExistence type="predicted"/>
<accession>A0A6B0USH9</accession>
<organism evidence="1">
    <name type="scientific">Ixodes ricinus</name>
    <name type="common">Common tick</name>
    <name type="synonym">Acarus ricinus</name>
    <dbReference type="NCBI Taxonomy" id="34613"/>
    <lineage>
        <taxon>Eukaryota</taxon>
        <taxon>Metazoa</taxon>
        <taxon>Ecdysozoa</taxon>
        <taxon>Arthropoda</taxon>
        <taxon>Chelicerata</taxon>
        <taxon>Arachnida</taxon>
        <taxon>Acari</taxon>
        <taxon>Parasitiformes</taxon>
        <taxon>Ixodida</taxon>
        <taxon>Ixodoidea</taxon>
        <taxon>Ixodidae</taxon>
        <taxon>Ixodinae</taxon>
        <taxon>Ixodes</taxon>
    </lineage>
</organism>
<name>A0A6B0USH9_IXORI</name>
<reference evidence="1" key="1">
    <citation type="submission" date="2019-12" db="EMBL/GenBank/DDBJ databases">
        <title>An insight into the sialome of adult female Ixodes ricinus ticks feeding for 6 days.</title>
        <authorList>
            <person name="Perner J."/>
            <person name="Ribeiro J.M.C."/>
        </authorList>
    </citation>
    <scope>NUCLEOTIDE SEQUENCE</scope>
    <source>
        <strain evidence="1">Semi-engorged</strain>
        <tissue evidence="1">Salivary glands</tissue>
    </source>
</reference>
<dbReference type="EMBL" id="GIFC01010657">
    <property type="protein sequence ID" value="MXU92740.1"/>
    <property type="molecule type" value="Transcribed_RNA"/>
</dbReference>
<protein>
    <submittedName>
        <fullName evidence="1">Putative conserved secreted protein</fullName>
    </submittedName>
</protein>